<feature type="non-terminal residue" evidence="3">
    <location>
        <position position="1"/>
    </location>
</feature>
<dbReference type="SUPFAM" id="SSF47413">
    <property type="entry name" value="lambda repressor-like DNA-binding domains"/>
    <property type="match status" value="1"/>
</dbReference>
<sequence length="136" mass="15244">VKTFSDRLRQARVLRGYTQQDLARICGLSQSAIGSYETGQRLSSRSIRRLALALNVSLDWLEMGQGPMGPAASLMEPPPTREGCETPWPFRSVAPEHVEALSQRDLLLLENTIRSFIEACQAEPAGPQNRRTRRPR</sequence>
<evidence type="ECO:0000313" key="3">
    <source>
        <dbReference type="EMBL" id="CAJ47859.1"/>
    </source>
</evidence>
<dbReference type="PROSITE" id="PS50943">
    <property type="entry name" value="HTH_CROC1"/>
    <property type="match status" value="1"/>
</dbReference>
<protein>
    <submittedName>
        <fullName evidence="3">Transcriptional regulator</fullName>
    </submittedName>
</protein>
<dbReference type="eggNOG" id="COG1396">
    <property type="taxonomic scope" value="Bacteria"/>
</dbReference>
<name>Q2L072_BORA1</name>
<dbReference type="HOGENOM" id="CLU_155736_0_0_4"/>
<evidence type="ECO:0000256" key="1">
    <source>
        <dbReference type="SAM" id="MobiDB-lite"/>
    </source>
</evidence>
<dbReference type="Pfam" id="PF01381">
    <property type="entry name" value="HTH_3"/>
    <property type="match status" value="1"/>
</dbReference>
<evidence type="ECO:0000313" key="4">
    <source>
        <dbReference type="Proteomes" id="UP000001977"/>
    </source>
</evidence>
<dbReference type="AlphaFoldDB" id="Q2L072"/>
<dbReference type="InterPro" id="IPR010982">
    <property type="entry name" value="Lambda_DNA-bd_dom_sf"/>
</dbReference>
<dbReference type="Gene3D" id="1.10.260.40">
    <property type="entry name" value="lambda repressor-like DNA-binding domains"/>
    <property type="match status" value="1"/>
</dbReference>
<evidence type="ECO:0000259" key="2">
    <source>
        <dbReference type="PROSITE" id="PS50943"/>
    </source>
</evidence>
<keyword evidence="4" id="KW-1185">Reference proteome</keyword>
<reference evidence="3 4" key="1">
    <citation type="journal article" date="2006" name="J. Bacteriol.">
        <title>Comparison of the genome sequence of the poultry pathogen Bordetella avium with those of B. bronchiseptica, B. pertussis, and B. parapertussis reveals extensive diversity in surface structures associated with host interaction.</title>
        <authorList>
            <person name="Sebaihia M."/>
            <person name="Preston A."/>
            <person name="Maskell D.J."/>
            <person name="Kuzmiak H."/>
            <person name="Connell T.D."/>
            <person name="King N.D."/>
            <person name="Orndorff P.E."/>
            <person name="Miyamoto D.M."/>
            <person name="Thomson N.R."/>
            <person name="Harris D."/>
            <person name="Goble A."/>
            <person name="Lord A."/>
            <person name="Murphy L."/>
            <person name="Quail M.A."/>
            <person name="Rutter S."/>
            <person name="Squares R."/>
            <person name="Squares S."/>
            <person name="Woodward J."/>
            <person name="Parkhill J."/>
            <person name="Temple L.M."/>
        </authorList>
    </citation>
    <scope>NUCLEOTIDE SEQUENCE [LARGE SCALE GENOMIC DNA]</scope>
    <source>
        <strain evidence="3 4">197N</strain>
    </source>
</reference>
<dbReference type="InterPro" id="IPR001387">
    <property type="entry name" value="Cro/C1-type_HTH"/>
</dbReference>
<dbReference type="GO" id="GO:0003677">
    <property type="term" value="F:DNA binding"/>
    <property type="evidence" value="ECO:0007669"/>
    <property type="project" value="InterPro"/>
</dbReference>
<feature type="domain" description="HTH cro/C1-type" evidence="2">
    <location>
        <begin position="8"/>
        <end position="61"/>
    </location>
</feature>
<dbReference type="STRING" id="360910.BAV0254"/>
<feature type="region of interest" description="Disordered" evidence="1">
    <location>
        <begin position="69"/>
        <end position="88"/>
    </location>
</feature>
<dbReference type="SMART" id="SM00530">
    <property type="entry name" value="HTH_XRE"/>
    <property type="match status" value="1"/>
</dbReference>
<dbReference type="CDD" id="cd00093">
    <property type="entry name" value="HTH_XRE"/>
    <property type="match status" value="1"/>
</dbReference>
<dbReference type="KEGG" id="bav:BAV0254"/>
<dbReference type="Proteomes" id="UP000001977">
    <property type="component" value="Chromosome"/>
</dbReference>
<accession>Q2L072</accession>
<organism evidence="3 4">
    <name type="scientific">Bordetella avium (strain 197N)</name>
    <dbReference type="NCBI Taxonomy" id="360910"/>
    <lineage>
        <taxon>Bacteria</taxon>
        <taxon>Pseudomonadati</taxon>
        <taxon>Pseudomonadota</taxon>
        <taxon>Betaproteobacteria</taxon>
        <taxon>Burkholderiales</taxon>
        <taxon>Alcaligenaceae</taxon>
        <taxon>Bordetella</taxon>
    </lineage>
</organism>
<gene>
    <name evidence="3" type="ordered locus">BAV0254</name>
</gene>
<dbReference type="EMBL" id="AM167904">
    <property type="protein sequence ID" value="CAJ47859.1"/>
    <property type="molecule type" value="Genomic_DNA"/>
</dbReference>
<proteinExistence type="predicted"/>